<evidence type="ECO:0008006" key="3">
    <source>
        <dbReference type="Google" id="ProtNLM"/>
    </source>
</evidence>
<evidence type="ECO:0000313" key="1">
    <source>
        <dbReference type="EMBL" id="GAA1745144.1"/>
    </source>
</evidence>
<dbReference type="InterPro" id="IPR024787">
    <property type="entry name" value="EcsC"/>
</dbReference>
<gene>
    <name evidence="1" type="ORF">GCM10009710_26460</name>
</gene>
<sequence>MGAGKKLAAAAGAQAAPKVGWSFVRQALDKAIDGIGPLRSAAESATTHMVDAHGDVEQAIATLTRTHVVLAGAQGFVTNLGGIATVPVSVPANVAGVTLLQAHLVAGIAHLRGYDLDDPRVRNAILGCMLGPDKVKELVKRHSLPAYPMGIATAEVHDPGLDRLIASELTGELVARTIGRRAVTLMARRIPGVGGVVAGGTDAYQTRQVGQYAATELKDRRL</sequence>
<keyword evidence="2" id="KW-1185">Reference proteome</keyword>
<protein>
    <recommendedName>
        <fullName evidence="3">EcsC family protein</fullName>
    </recommendedName>
</protein>
<dbReference type="Pfam" id="PF12787">
    <property type="entry name" value="EcsC"/>
    <property type="match status" value="1"/>
</dbReference>
<name>A0ABP4W2F2_9ACTN</name>
<dbReference type="RefSeq" id="WP_344202432.1">
    <property type="nucleotide sequence ID" value="NZ_BAAAME010000004.1"/>
</dbReference>
<proteinExistence type="predicted"/>
<accession>A0ABP4W2F2</accession>
<evidence type="ECO:0000313" key="2">
    <source>
        <dbReference type="Proteomes" id="UP001501057"/>
    </source>
</evidence>
<reference evidence="2" key="1">
    <citation type="journal article" date="2019" name="Int. J. Syst. Evol. Microbiol.">
        <title>The Global Catalogue of Microorganisms (GCM) 10K type strain sequencing project: providing services to taxonomists for standard genome sequencing and annotation.</title>
        <authorList>
            <consortium name="The Broad Institute Genomics Platform"/>
            <consortium name="The Broad Institute Genome Sequencing Center for Infectious Disease"/>
            <person name="Wu L."/>
            <person name="Ma J."/>
        </authorList>
    </citation>
    <scope>NUCLEOTIDE SEQUENCE [LARGE SCALE GENOMIC DNA]</scope>
    <source>
        <strain evidence="2">JCM 13518</strain>
    </source>
</reference>
<organism evidence="1 2">
    <name type="scientific">Aeromicrobium alkaliterrae</name>
    <dbReference type="NCBI Taxonomy" id="302168"/>
    <lineage>
        <taxon>Bacteria</taxon>
        <taxon>Bacillati</taxon>
        <taxon>Actinomycetota</taxon>
        <taxon>Actinomycetes</taxon>
        <taxon>Propionibacteriales</taxon>
        <taxon>Nocardioidaceae</taxon>
        <taxon>Aeromicrobium</taxon>
    </lineage>
</organism>
<dbReference type="Proteomes" id="UP001501057">
    <property type="component" value="Unassembled WGS sequence"/>
</dbReference>
<comment type="caution">
    <text evidence="1">The sequence shown here is derived from an EMBL/GenBank/DDBJ whole genome shotgun (WGS) entry which is preliminary data.</text>
</comment>
<dbReference type="EMBL" id="BAAAME010000004">
    <property type="protein sequence ID" value="GAA1745144.1"/>
    <property type="molecule type" value="Genomic_DNA"/>
</dbReference>